<dbReference type="EMBL" id="CP006259">
    <property type="protein sequence ID" value="AGS70858.1"/>
    <property type="molecule type" value="Genomic_DNA"/>
</dbReference>
<accession>S5UUN3</accession>
<gene>
    <name evidence="2" type="ORF">B446_20230</name>
</gene>
<evidence type="ECO:0000313" key="3">
    <source>
        <dbReference type="Proteomes" id="UP000015423"/>
    </source>
</evidence>
<protein>
    <submittedName>
        <fullName evidence="2">Uncharacterized protein</fullName>
    </submittedName>
</protein>
<dbReference type="Proteomes" id="UP000015423">
    <property type="component" value="Chromosome"/>
</dbReference>
<feature type="region of interest" description="Disordered" evidence="1">
    <location>
        <begin position="142"/>
        <end position="298"/>
    </location>
</feature>
<keyword evidence="3" id="KW-1185">Reference proteome</keyword>
<feature type="compositionally biased region" description="Low complexity" evidence="1">
    <location>
        <begin position="172"/>
        <end position="192"/>
    </location>
</feature>
<dbReference type="AlphaFoldDB" id="S5UUN3"/>
<reference evidence="2 3" key="2">
    <citation type="journal article" date="2013" name="J. Biotechnol.">
        <title>Complete genome sequence of the kirromycin producer Streptomyces collinus Tu 365 consisting of a linear chromosome and two linear plasmids.</title>
        <authorList>
            <person name="Ruckert C."/>
            <person name="Szczepanowski R."/>
            <person name="Albersmeier A."/>
            <person name="Goesmann A."/>
            <person name="Iftime D."/>
            <person name="Musiol E.M."/>
            <person name="Blin K."/>
            <person name="Wohlleben W."/>
            <person name="Puhler A."/>
            <person name="Kalinowski J."/>
            <person name="Weber T."/>
        </authorList>
    </citation>
    <scope>NUCLEOTIDE SEQUENCE [LARGE SCALE GENOMIC DNA]</scope>
    <source>
        <strain evidence="3">DSM 40733 / Tue 365</strain>
    </source>
</reference>
<dbReference type="RefSeq" id="WP_020941316.1">
    <property type="nucleotide sequence ID" value="NC_021985.1"/>
</dbReference>
<dbReference type="STRING" id="1214242.B446_20230"/>
<evidence type="ECO:0000313" key="2">
    <source>
        <dbReference type="EMBL" id="AGS70858.1"/>
    </source>
</evidence>
<name>S5UUN3_STRC3</name>
<evidence type="ECO:0000256" key="1">
    <source>
        <dbReference type="SAM" id="MobiDB-lite"/>
    </source>
</evidence>
<dbReference type="HOGENOM" id="CLU_905887_0_0_11"/>
<feature type="compositionally biased region" description="Basic residues" evidence="1">
    <location>
        <begin position="101"/>
        <end position="117"/>
    </location>
</feature>
<feature type="compositionally biased region" description="Low complexity" evidence="1">
    <location>
        <begin position="36"/>
        <end position="64"/>
    </location>
</feature>
<dbReference type="PATRIC" id="fig|1214242.5.peg.4141"/>
<organism evidence="2 3">
    <name type="scientific">Streptomyces collinus (strain DSM 40733 / Tue 365)</name>
    <dbReference type="NCBI Taxonomy" id="1214242"/>
    <lineage>
        <taxon>Bacteria</taxon>
        <taxon>Bacillati</taxon>
        <taxon>Actinomycetota</taxon>
        <taxon>Actinomycetes</taxon>
        <taxon>Kitasatosporales</taxon>
        <taxon>Streptomycetaceae</taxon>
        <taxon>Streptomyces</taxon>
    </lineage>
</organism>
<sequence>MDYCSSCRRHLNGALVCPGCGAYAPDIAPPATVSMPASRPASADGGPAAAPGGAAGRADAFGGPWFDGGLPEEAVPAGPEESAGPLPDADVDGPPPASRGRAARRRQLARWKKNKRRAAVATTIALVGGGLTLASLDRQSPARAQAASAPDDRGMGSVGGQAAADVEPEPAAPGTHASPGTGHPAHAGAAASVRHRGSLAAPRTAPSDTHPDSAAAPLPARAPAARQQAAAPVSGGTSGHDATTSTTTGTATTSGSGAGTGGTAQQPQAPAATPSSGGAADSSGPRTSPSPAATSPSQLCLLVVCLG</sequence>
<feature type="compositionally biased region" description="Low complexity" evidence="1">
    <location>
        <begin position="214"/>
        <end position="255"/>
    </location>
</feature>
<dbReference type="eggNOG" id="ENOG5031N3Q">
    <property type="taxonomic scope" value="Bacteria"/>
</dbReference>
<reference evidence="3" key="1">
    <citation type="submission" date="2012-10" db="EMBL/GenBank/DDBJ databases">
        <title>The complete genome sequence of Streptomyces collinus Tu 365.</title>
        <authorList>
            <person name="Ruckert C."/>
            <person name="Szczepanowski R."/>
            <person name="Goesmann A."/>
            <person name="Pross E.K."/>
            <person name="Musiol E.M."/>
            <person name="Blin K."/>
            <person name="Wohlleben W."/>
            <person name="Puhler A."/>
            <person name="Weber T."/>
            <person name="Kalinowski J."/>
        </authorList>
    </citation>
    <scope>NUCLEOTIDE SEQUENCE [LARGE SCALE GENOMIC DNA]</scope>
    <source>
        <strain evidence="3">DSM 40733 / Tue 365</strain>
    </source>
</reference>
<proteinExistence type="predicted"/>
<feature type="compositionally biased region" description="Low complexity" evidence="1">
    <location>
        <begin position="263"/>
        <end position="297"/>
    </location>
</feature>
<dbReference type="KEGG" id="sci:B446_20230"/>
<feature type="region of interest" description="Disordered" evidence="1">
    <location>
        <begin position="35"/>
        <end position="117"/>
    </location>
</feature>